<dbReference type="EMBL" id="JAVFWL010000001">
    <property type="protein sequence ID" value="KAK6727742.1"/>
    <property type="molecule type" value="Genomic_DNA"/>
</dbReference>
<protein>
    <recommendedName>
        <fullName evidence="4">Phosphoglycerate mutase family protein</fullName>
    </recommendedName>
</protein>
<dbReference type="InterPro" id="IPR029033">
    <property type="entry name" value="His_PPase_superfam"/>
</dbReference>
<gene>
    <name evidence="2" type="primary">Necator_chrI.g1557</name>
    <name evidence="2" type="ORF">RB195_005431</name>
</gene>
<feature type="region of interest" description="Disordered" evidence="1">
    <location>
        <begin position="54"/>
        <end position="105"/>
    </location>
</feature>
<dbReference type="PANTHER" id="PTHR16469:SF27">
    <property type="entry name" value="UBIQUITIN-ASSOCIATED AND SH3 DOMAIN-CONTAINING BA-RELATED"/>
    <property type="match status" value="1"/>
</dbReference>
<dbReference type="Gene3D" id="3.40.50.1240">
    <property type="entry name" value="Phosphoglycerate mutase-like"/>
    <property type="match status" value="1"/>
</dbReference>
<evidence type="ECO:0000256" key="1">
    <source>
        <dbReference type="SAM" id="MobiDB-lite"/>
    </source>
</evidence>
<comment type="caution">
    <text evidence="2">The sequence shown here is derived from an EMBL/GenBank/DDBJ whole genome shotgun (WGS) entry which is preliminary data.</text>
</comment>
<dbReference type="SUPFAM" id="SSF53254">
    <property type="entry name" value="Phosphoglycerate mutase-like"/>
    <property type="match status" value="1"/>
</dbReference>
<evidence type="ECO:0000313" key="3">
    <source>
        <dbReference type="Proteomes" id="UP001303046"/>
    </source>
</evidence>
<dbReference type="InterPro" id="IPR013078">
    <property type="entry name" value="His_Pase_superF_clade-1"/>
</dbReference>
<dbReference type="InterPro" id="IPR051710">
    <property type="entry name" value="Phosphatase_SH3-domain"/>
</dbReference>
<dbReference type="Proteomes" id="UP001303046">
    <property type="component" value="Unassembled WGS sequence"/>
</dbReference>
<evidence type="ECO:0000313" key="2">
    <source>
        <dbReference type="EMBL" id="KAK6727742.1"/>
    </source>
</evidence>
<name>A0ABR1BMS4_NECAM</name>
<dbReference type="PANTHER" id="PTHR16469">
    <property type="entry name" value="UBIQUITIN-ASSOCIATED AND SH3 DOMAIN-CONTAINING BA-RELATED"/>
    <property type="match status" value="1"/>
</dbReference>
<sequence length="385" mass="42579">MATRPVSVLSLRAGATIADRYLVLGKFNGKFALMVSLCYETHLLVMGAETSHLDYTPDPGPNDNNNNDNGNERPRENVNNADAGGSNAKQSRPGDRAPPTSLPSWHPKYYNVEDIVNSDMDTMVDVTDKELEPATAISSNIGRKIAVVRHAESMNEAFPRWYSYCVSNDHYTAKDLNHPATLPNRSKGLASYNVDPPITQIAKHASKILGEALAKETSIKWDNVVSAPELASAQTAAAIAFSTTGDKAFINIDETLYDFSHGKIDFMTPMELMKYDITVKSKPMKAREEGESSVLRVLSEFEKVQRQYTGNLIVVVGPTAFDAVVHRLIGRERGKMRKRPIIPQLACVILEKGPESWKLSSKQVLPFRINSSASILFDPISYYSK</sequence>
<organism evidence="2 3">
    <name type="scientific">Necator americanus</name>
    <name type="common">Human hookworm</name>
    <dbReference type="NCBI Taxonomy" id="51031"/>
    <lineage>
        <taxon>Eukaryota</taxon>
        <taxon>Metazoa</taxon>
        <taxon>Ecdysozoa</taxon>
        <taxon>Nematoda</taxon>
        <taxon>Chromadorea</taxon>
        <taxon>Rhabditida</taxon>
        <taxon>Rhabditina</taxon>
        <taxon>Rhabditomorpha</taxon>
        <taxon>Strongyloidea</taxon>
        <taxon>Ancylostomatidae</taxon>
        <taxon>Bunostominae</taxon>
        <taxon>Necator</taxon>
    </lineage>
</organism>
<keyword evidence="3" id="KW-1185">Reference proteome</keyword>
<accession>A0ABR1BMS4</accession>
<proteinExistence type="predicted"/>
<reference evidence="2 3" key="1">
    <citation type="submission" date="2023-08" db="EMBL/GenBank/DDBJ databases">
        <title>A Necator americanus chromosomal reference genome.</title>
        <authorList>
            <person name="Ilik V."/>
            <person name="Petrzelkova K.J."/>
            <person name="Pardy F."/>
            <person name="Fuh T."/>
            <person name="Niatou-Singa F.S."/>
            <person name="Gouil Q."/>
            <person name="Baker L."/>
            <person name="Ritchie M.E."/>
            <person name="Jex A.R."/>
            <person name="Gazzola D."/>
            <person name="Li H."/>
            <person name="Toshio Fujiwara R."/>
            <person name="Zhan B."/>
            <person name="Aroian R.V."/>
            <person name="Pafco B."/>
            <person name="Schwarz E.M."/>
        </authorList>
    </citation>
    <scope>NUCLEOTIDE SEQUENCE [LARGE SCALE GENOMIC DNA]</scope>
    <source>
        <strain evidence="2 3">Aroian</strain>
        <tissue evidence="2">Whole animal</tissue>
    </source>
</reference>
<dbReference type="Pfam" id="PF00300">
    <property type="entry name" value="His_Phos_1"/>
    <property type="match status" value="1"/>
</dbReference>
<evidence type="ECO:0008006" key="4">
    <source>
        <dbReference type="Google" id="ProtNLM"/>
    </source>
</evidence>